<dbReference type="SUPFAM" id="SSF53335">
    <property type="entry name" value="S-adenosyl-L-methionine-dependent methyltransferases"/>
    <property type="match status" value="1"/>
</dbReference>
<dbReference type="Proteomes" id="UP000175989">
    <property type="component" value="Unassembled WGS sequence"/>
</dbReference>
<dbReference type="GO" id="GO:0102559">
    <property type="term" value="F:peptide chain release factor N(5)-glutamine methyltransferase activity"/>
    <property type="evidence" value="ECO:0007669"/>
    <property type="project" value="UniProtKB-EC"/>
</dbReference>
<dbReference type="PANTHER" id="PTHR18895">
    <property type="entry name" value="HEMK METHYLTRANSFERASE"/>
    <property type="match status" value="1"/>
</dbReference>
<dbReference type="InterPro" id="IPR002052">
    <property type="entry name" value="DNA_methylase_N6_adenine_CS"/>
</dbReference>
<gene>
    <name evidence="4" type="primary">prmC_3</name>
    <name evidence="4" type="ORF">DUPY_11310</name>
</gene>
<dbReference type="InterPro" id="IPR050320">
    <property type="entry name" value="N5-glutamine_MTase"/>
</dbReference>
<evidence type="ECO:0000313" key="4">
    <source>
        <dbReference type="EMBL" id="OFA07587.1"/>
    </source>
</evidence>
<dbReference type="OrthoDB" id="5383291at2"/>
<dbReference type="Pfam" id="PF05175">
    <property type="entry name" value="MTS"/>
    <property type="match status" value="1"/>
</dbReference>
<dbReference type="EMBL" id="LROM01000059">
    <property type="protein sequence ID" value="OFA07587.1"/>
    <property type="molecule type" value="Genomic_DNA"/>
</dbReference>
<organism evidence="4 5">
    <name type="scientific">Duganella phyllosphaerae</name>
    <dbReference type="NCBI Taxonomy" id="762836"/>
    <lineage>
        <taxon>Bacteria</taxon>
        <taxon>Pseudomonadati</taxon>
        <taxon>Pseudomonadota</taxon>
        <taxon>Betaproteobacteria</taxon>
        <taxon>Burkholderiales</taxon>
        <taxon>Oxalobacteraceae</taxon>
        <taxon>Telluria group</taxon>
        <taxon>Duganella</taxon>
    </lineage>
</organism>
<evidence type="ECO:0000256" key="2">
    <source>
        <dbReference type="ARBA" id="ARBA00022691"/>
    </source>
</evidence>
<keyword evidence="5" id="KW-1185">Reference proteome</keyword>
<keyword evidence="1 4" id="KW-0489">Methyltransferase</keyword>
<dbReference type="CDD" id="cd02440">
    <property type="entry name" value="AdoMet_MTases"/>
    <property type="match status" value="1"/>
</dbReference>
<accession>A0A1E7X4U0</accession>
<evidence type="ECO:0000313" key="5">
    <source>
        <dbReference type="Proteomes" id="UP000175989"/>
    </source>
</evidence>
<feature type="domain" description="Methyltransferase small" evidence="3">
    <location>
        <begin position="141"/>
        <end position="255"/>
    </location>
</feature>
<keyword evidence="4" id="KW-0808">Transferase</keyword>
<name>A0A1E7X4U0_9BURK</name>
<comment type="caution">
    <text evidence="4">The sequence shown here is derived from an EMBL/GenBank/DDBJ whole genome shotgun (WGS) entry which is preliminary data.</text>
</comment>
<dbReference type="AlphaFoldDB" id="A0A1E7X4U0"/>
<protein>
    <submittedName>
        <fullName evidence="4">Release factor glutamine methyltransferase</fullName>
        <ecNumber evidence="4">2.1.1.297</ecNumber>
    </submittedName>
</protein>
<dbReference type="RefSeq" id="WP_070246868.1">
    <property type="nucleotide sequence ID" value="NZ_LROM01000059.1"/>
</dbReference>
<dbReference type="InterPro" id="IPR029063">
    <property type="entry name" value="SAM-dependent_MTases_sf"/>
</dbReference>
<proteinExistence type="predicted"/>
<dbReference type="GO" id="GO:0003676">
    <property type="term" value="F:nucleic acid binding"/>
    <property type="evidence" value="ECO:0007669"/>
    <property type="project" value="InterPro"/>
</dbReference>
<evidence type="ECO:0000259" key="3">
    <source>
        <dbReference type="Pfam" id="PF05175"/>
    </source>
</evidence>
<dbReference type="EC" id="2.1.1.297" evidence="4"/>
<dbReference type="PANTHER" id="PTHR18895:SF74">
    <property type="entry name" value="MTRF1L RELEASE FACTOR GLUTAMINE METHYLTRANSFERASE"/>
    <property type="match status" value="1"/>
</dbReference>
<evidence type="ECO:0000256" key="1">
    <source>
        <dbReference type="ARBA" id="ARBA00022603"/>
    </source>
</evidence>
<sequence length="320" mass="34355">MTLLHNWQTAPTDDHPLVRLGRLLQNAGYQFTTISPPSHRRVNAREHHATAGDLRGVFGWNRPFEAALVGTEMLQLMDSAGILRVDGTLYRSGLRVSTLGGELYFHSAYPTHDVDSVFFGPDTYRYEQVIDSALAAGLPVARAVDIGSGAGPGAIKVARAHPLADVWAVDVNPAALALTALNAQLARLDNIQLAHSDLLTAVAGQFDLIVANPPFMVDDDQRTYCHGGGALGEGLSHAIVDSAIERLAPGGRLVLYTCVAIIDGADPFCQQAGARLDAAGMQWQYRELDPDVFGGELGDDIHRNTDRIAAIALVATRSKF</sequence>
<reference evidence="5" key="1">
    <citation type="journal article" date="2016" name="Front. Microbiol.">
        <title>Molecular Keys to the Janthinobacterium and Duganella spp. Interaction with the Plant Pathogen Fusarium graminearum.</title>
        <authorList>
            <person name="Haack F.S."/>
            <person name="Poehlein A."/>
            <person name="Kroger C."/>
            <person name="Voigt C.A."/>
            <person name="Piepenbring M."/>
            <person name="Bode H.B."/>
            <person name="Daniel R."/>
            <person name="Schafer W."/>
            <person name="Streit W.R."/>
        </authorList>
    </citation>
    <scope>NUCLEOTIDE SEQUENCE [LARGE SCALE GENOMIC DNA]</scope>
    <source>
        <strain evidence="5">T54</strain>
    </source>
</reference>
<dbReference type="Gene3D" id="3.40.50.150">
    <property type="entry name" value="Vaccinia Virus protein VP39"/>
    <property type="match status" value="1"/>
</dbReference>
<dbReference type="InterPro" id="IPR007848">
    <property type="entry name" value="Small_mtfrase_dom"/>
</dbReference>
<dbReference type="PROSITE" id="PS00092">
    <property type="entry name" value="N6_MTASE"/>
    <property type="match status" value="1"/>
</dbReference>
<dbReference type="GO" id="GO:0032259">
    <property type="term" value="P:methylation"/>
    <property type="evidence" value="ECO:0007669"/>
    <property type="project" value="UniProtKB-KW"/>
</dbReference>
<keyword evidence="2" id="KW-0949">S-adenosyl-L-methionine</keyword>